<dbReference type="GO" id="GO:0006352">
    <property type="term" value="P:DNA-templated transcription initiation"/>
    <property type="evidence" value="ECO:0007669"/>
    <property type="project" value="InterPro"/>
</dbReference>
<name>A0A075P1J8_9ALTE</name>
<dbReference type="Proteomes" id="UP000056090">
    <property type="component" value="Chromosome"/>
</dbReference>
<dbReference type="SUPFAM" id="SSF88946">
    <property type="entry name" value="Sigma2 domain of RNA polymerase sigma factors"/>
    <property type="match status" value="1"/>
</dbReference>
<dbReference type="KEGG" id="aal:EP13_13660"/>
<evidence type="ECO:0000256" key="3">
    <source>
        <dbReference type="ARBA" id="ARBA00023082"/>
    </source>
</evidence>
<dbReference type="InterPro" id="IPR039425">
    <property type="entry name" value="RNA_pol_sigma-70-like"/>
</dbReference>
<feature type="domain" description="RNA polymerase sigma-70 region 2" evidence="6">
    <location>
        <begin position="24"/>
        <end position="90"/>
    </location>
</feature>
<dbReference type="GO" id="GO:0003677">
    <property type="term" value="F:DNA binding"/>
    <property type="evidence" value="ECO:0007669"/>
    <property type="project" value="UniProtKB-KW"/>
</dbReference>
<gene>
    <name evidence="8" type="ORF">EP13_13660</name>
</gene>
<dbReference type="EMBL" id="CP008849">
    <property type="protein sequence ID" value="AIF99648.1"/>
    <property type="molecule type" value="Genomic_DNA"/>
</dbReference>
<keyword evidence="5" id="KW-0804">Transcription</keyword>
<keyword evidence="2" id="KW-0805">Transcription regulation</keyword>
<dbReference type="PATRIC" id="fig|589873.4.peg.3088"/>
<evidence type="ECO:0000313" key="9">
    <source>
        <dbReference type="Proteomes" id="UP000056090"/>
    </source>
</evidence>
<dbReference type="CDD" id="cd06171">
    <property type="entry name" value="Sigma70_r4"/>
    <property type="match status" value="1"/>
</dbReference>
<evidence type="ECO:0000259" key="6">
    <source>
        <dbReference type="Pfam" id="PF04542"/>
    </source>
</evidence>
<dbReference type="OrthoDB" id="9797134at2"/>
<accession>A0A075P1J8</accession>
<evidence type="ECO:0000256" key="2">
    <source>
        <dbReference type="ARBA" id="ARBA00023015"/>
    </source>
</evidence>
<dbReference type="KEGG" id="aaus:EP12_14285"/>
<dbReference type="PANTHER" id="PTHR43133:SF8">
    <property type="entry name" value="RNA POLYMERASE SIGMA FACTOR HI_1459-RELATED"/>
    <property type="match status" value="1"/>
</dbReference>
<dbReference type="AlphaFoldDB" id="A0A075P1J8"/>
<dbReference type="Pfam" id="PF04542">
    <property type="entry name" value="Sigma70_r2"/>
    <property type="match status" value="1"/>
</dbReference>
<proteinExistence type="inferred from homology"/>
<dbReference type="RefSeq" id="WP_044057721.1">
    <property type="nucleotide sequence ID" value="NZ_CAJXAX010000003.1"/>
</dbReference>
<evidence type="ECO:0000256" key="1">
    <source>
        <dbReference type="ARBA" id="ARBA00010641"/>
    </source>
</evidence>
<dbReference type="InterPro" id="IPR007627">
    <property type="entry name" value="RNA_pol_sigma70_r2"/>
</dbReference>
<evidence type="ECO:0000256" key="5">
    <source>
        <dbReference type="ARBA" id="ARBA00023163"/>
    </source>
</evidence>
<dbReference type="Gene3D" id="1.10.10.10">
    <property type="entry name" value="Winged helix-like DNA-binding domain superfamily/Winged helix DNA-binding domain"/>
    <property type="match status" value="1"/>
</dbReference>
<evidence type="ECO:0008006" key="10">
    <source>
        <dbReference type="Google" id="ProtNLM"/>
    </source>
</evidence>
<organism evidence="8 9">
    <name type="scientific">Alteromonas australica</name>
    <dbReference type="NCBI Taxonomy" id="589873"/>
    <lineage>
        <taxon>Bacteria</taxon>
        <taxon>Pseudomonadati</taxon>
        <taxon>Pseudomonadota</taxon>
        <taxon>Gammaproteobacteria</taxon>
        <taxon>Alteromonadales</taxon>
        <taxon>Alteromonadaceae</taxon>
        <taxon>Alteromonas/Salinimonas group</taxon>
        <taxon>Alteromonas</taxon>
    </lineage>
</organism>
<dbReference type="PANTHER" id="PTHR43133">
    <property type="entry name" value="RNA POLYMERASE ECF-TYPE SIGMA FACTO"/>
    <property type="match status" value="1"/>
</dbReference>
<reference evidence="8 9" key="1">
    <citation type="submission" date="2014-06" db="EMBL/GenBank/DDBJ databases">
        <title>Genomes of Alteromonas australica, a world apart.</title>
        <authorList>
            <person name="Gonzaga A."/>
            <person name="Lopez-Perez M."/>
            <person name="Rodriguez-Valera F."/>
        </authorList>
    </citation>
    <scope>NUCLEOTIDE SEQUENCE [LARGE SCALE GENOMIC DNA]</scope>
    <source>
        <strain evidence="8 9">H 17</strain>
    </source>
</reference>
<protein>
    <recommendedName>
        <fullName evidence="10">RNA polymerase subunit sigma-24</fullName>
    </recommendedName>
</protein>
<keyword evidence="9" id="KW-1185">Reference proteome</keyword>
<keyword evidence="4" id="KW-0238">DNA-binding</keyword>
<dbReference type="GeneID" id="78255949"/>
<dbReference type="eggNOG" id="COG1595">
    <property type="taxonomic scope" value="Bacteria"/>
</dbReference>
<evidence type="ECO:0000256" key="4">
    <source>
        <dbReference type="ARBA" id="ARBA00023125"/>
    </source>
</evidence>
<feature type="domain" description="RNA polymerase sigma factor 70 region 4 type 2" evidence="7">
    <location>
        <begin position="120"/>
        <end position="163"/>
    </location>
</feature>
<dbReference type="SUPFAM" id="SSF88659">
    <property type="entry name" value="Sigma3 and sigma4 domains of RNA polymerase sigma factors"/>
    <property type="match status" value="1"/>
</dbReference>
<evidence type="ECO:0000313" key="8">
    <source>
        <dbReference type="EMBL" id="AIF99648.1"/>
    </source>
</evidence>
<comment type="similarity">
    <text evidence="1">Belongs to the sigma-70 factor family. ECF subfamily.</text>
</comment>
<evidence type="ECO:0000259" key="7">
    <source>
        <dbReference type="Pfam" id="PF08281"/>
    </source>
</evidence>
<dbReference type="InterPro" id="IPR014284">
    <property type="entry name" value="RNA_pol_sigma-70_dom"/>
</dbReference>
<keyword evidence="3" id="KW-0731">Sigma factor</keyword>
<dbReference type="InterPro" id="IPR013249">
    <property type="entry name" value="RNA_pol_sigma70_r4_t2"/>
</dbReference>
<dbReference type="Gene3D" id="1.10.1740.10">
    <property type="match status" value="1"/>
</dbReference>
<dbReference type="InterPro" id="IPR036388">
    <property type="entry name" value="WH-like_DNA-bd_sf"/>
</dbReference>
<sequence length="172" mass="20062">MTNADIELLVIELQFGDRAALGKLYQHFHVAMRKYALMRVKDSMVADDLVQNVWAKIAKRVTRLNDVSLFKSWLYKALRWEIIDWYRASRNEVLLDENIPEKTIELVFSEPLSPLRHLFTLPAKERDVAELFYLNDLNIKEISLVAGIPLGTVKSRLHRARTLLKKRISDTE</sequence>
<dbReference type="Pfam" id="PF08281">
    <property type="entry name" value="Sigma70_r4_2"/>
    <property type="match status" value="1"/>
</dbReference>
<dbReference type="InterPro" id="IPR013324">
    <property type="entry name" value="RNA_pol_sigma_r3/r4-like"/>
</dbReference>
<dbReference type="GO" id="GO:0016987">
    <property type="term" value="F:sigma factor activity"/>
    <property type="evidence" value="ECO:0007669"/>
    <property type="project" value="UniProtKB-KW"/>
</dbReference>
<dbReference type="NCBIfam" id="TIGR02937">
    <property type="entry name" value="sigma70-ECF"/>
    <property type="match status" value="1"/>
</dbReference>
<dbReference type="InterPro" id="IPR013325">
    <property type="entry name" value="RNA_pol_sigma_r2"/>
</dbReference>